<feature type="region of interest" description="Disordered" evidence="1">
    <location>
        <begin position="48"/>
        <end position="72"/>
    </location>
</feature>
<accession>E3KND8</accession>
<organism evidence="2 3">
    <name type="scientific">Puccinia graminis f. sp. tritici (strain CRL 75-36-700-3 / race SCCL)</name>
    <name type="common">Black stem rust fungus</name>
    <dbReference type="NCBI Taxonomy" id="418459"/>
    <lineage>
        <taxon>Eukaryota</taxon>
        <taxon>Fungi</taxon>
        <taxon>Dikarya</taxon>
        <taxon>Basidiomycota</taxon>
        <taxon>Pucciniomycotina</taxon>
        <taxon>Pucciniomycetes</taxon>
        <taxon>Pucciniales</taxon>
        <taxon>Pucciniaceae</taxon>
        <taxon>Puccinia</taxon>
    </lineage>
</organism>
<evidence type="ECO:0000313" key="3">
    <source>
        <dbReference type="Proteomes" id="UP000008783"/>
    </source>
</evidence>
<reference evidence="3" key="2">
    <citation type="journal article" date="2011" name="Proc. Natl. Acad. Sci. U.S.A.">
        <title>Obligate biotrophy features unraveled by the genomic analysis of rust fungi.</title>
        <authorList>
            <person name="Duplessis S."/>
            <person name="Cuomo C.A."/>
            <person name="Lin Y.-C."/>
            <person name="Aerts A."/>
            <person name="Tisserant E."/>
            <person name="Veneault-Fourrey C."/>
            <person name="Joly D.L."/>
            <person name="Hacquard S."/>
            <person name="Amselem J."/>
            <person name="Cantarel B.L."/>
            <person name="Chiu R."/>
            <person name="Coutinho P.M."/>
            <person name="Feau N."/>
            <person name="Field M."/>
            <person name="Frey P."/>
            <person name="Gelhaye E."/>
            <person name="Goldberg J."/>
            <person name="Grabherr M.G."/>
            <person name="Kodira C.D."/>
            <person name="Kohler A."/>
            <person name="Kuees U."/>
            <person name="Lindquist E.A."/>
            <person name="Lucas S.M."/>
            <person name="Mago R."/>
            <person name="Mauceli E."/>
            <person name="Morin E."/>
            <person name="Murat C."/>
            <person name="Pangilinan J.L."/>
            <person name="Park R."/>
            <person name="Pearson M."/>
            <person name="Quesneville H."/>
            <person name="Rouhier N."/>
            <person name="Sakthikumar S."/>
            <person name="Salamov A.A."/>
            <person name="Schmutz J."/>
            <person name="Selles B."/>
            <person name="Shapiro H."/>
            <person name="Tanguay P."/>
            <person name="Tuskan G.A."/>
            <person name="Henrissat B."/>
            <person name="Van de Peer Y."/>
            <person name="Rouze P."/>
            <person name="Ellis J.G."/>
            <person name="Dodds P.N."/>
            <person name="Schein J.E."/>
            <person name="Zhong S."/>
            <person name="Hamelin R.C."/>
            <person name="Grigoriev I.V."/>
            <person name="Szabo L.J."/>
            <person name="Martin F."/>
        </authorList>
    </citation>
    <scope>NUCLEOTIDE SEQUENCE [LARGE SCALE GENOMIC DNA]</scope>
    <source>
        <strain evidence="3">CRL 75-36-700-3 / race SCCL</strain>
    </source>
</reference>
<dbReference type="VEuPathDB" id="FungiDB:PGTG_11103"/>
<sequence>MDRSKNSGGRISWWLPEARQFSYFVVERNVWDSIKGWKDVWVKADGDRGPKGVGQSRAVGGGGGSIKRVVRRGGRGTESRKAAFQLPTNWRSQTRRAQLWYMEYSIHDELSSRLMERCMQVSILNLCRKLSEKREKAITISSINQPINQSEAGWKTKWTMWATIELRCGDGEGGQTLTEDAYRESSRDEGSEVNRSWCGYSKGEQCQLYL</sequence>
<dbReference type="HOGENOM" id="CLU_113830_0_0_1"/>
<name>E3KND8_PUCGT</name>
<dbReference type="Proteomes" id="UP000008783">
    <property type="component" value="Unassembled WGS sequence"/>
</dbReference>
<keyword evidence="3" id="KW-1185">Reference proteome</keyword>
<dbReference type="AlphaFoldDB" id="E3KND8"/>
<reference key="1">
    <citation type="submission" date="2007-01" db="EMBL/GenBank/DDBJ databases">
        <title>The Genome Sequence of Puccinia graminis f. sp. tritici Strain CRL 75-36-700-3.</title>
        <authorList>
            <consortium name="The Broad Institute Genome Sequencing Platform"/>
            <person name="Birren B."/>
            <person name="Lander E."/>
            <person name="Galagan J."/>
            <person name="Nusbaum C."/>
            <person name="Devon K."/>
            <person name="Cuomo C."/>
            <person name="Jaffe D."/>
            <person name="Butler J."/>
            <person name="Alvarez P."/>
            <person name="Gnerre S."/>
            <person name="Grabherr M."/>
            <person name="Mauceli E."/>
            <person name="Brockman W."/>
            <person name="Young S."/>
            <person name="LaButti K."/>
            <person name="Sykes S."/>
            <person name="DeCaprio D."/>
            <person name="Crawford M."/>
            <person name="Koehrsen M."/>
            <person name="Engels R."/>
            <person name="Montgomery P."/>
            <person name="Pearson M."/>
            <person name="Howarth C."/>
            <person name="Larson L."/>
            <person name="White J."/>
            <person name="Zeng Q."/>
            <person name="Kodira C."/>
            <person name="Yandava C."/>
            <person name="Alvarado L."/>
            <person name="O'Leary S."/>
            <person name="Szabo L."/>
            <person name="Dean R."/>
            <person name="Schein J."/>
        </authorList>
    </citation>
    <scope>NUCLEOTIDE SEQUENCE</scope>
    <source>
        <strain>CRL 75-36-700-3</strain>
    </source>
</reference>
<dbReference type="GeneID" id="10544349"/>
<evidence type="ECO:0000256" key="1">
    <source>
        <dbReference type="SAM" id="MobiDB-lite"/>
    </source>
</evidence>
<dbReference type="EMBL" id="DS178296">
    <property type="protein sequence ID" value="EFP85774.1"/>
    <property type="molecule type" value="Genomic_DNA"/>
</dbReference>
<protein>
    <submittedName>
        <fullName evidence="2">Uncharacterized protein</fullName>
    </submittedName>
</protein>
<dbReference type="InParanoid" id="E3KND8"/>
<proteinExistence type="predicted"/>
<evidence type="ECO:0000313" key="2">
    <source>
        <dbReference type="EMBL" id="EFP85774.1"/>
    </source>
</evidence>
<gene>
    <name evidence="2" type="ORF">PGTG_11103</name>
</gene>
<dbReference type="RefSeq" id="XP_003330193.1">
    <property type="nucleotide sequence ID" value="XM_003330145.1"/>
</dbReference>
<dbReference type="KEGG" id="pgr:PGTG_11103"/>